<dbReference type="Gene3D" id="1.10.3080.10">
    <property type="entry name" value="Clc chloride channel"/>
    <property type="match status" value="1"/>
</dbReference>
<keyword evidence="9" id="KW-0869">Chloride channel</keyword>
<dbReference type="Proteomes" id="UP000314980">
    <property type="component" value="Unassembled WGS sequence"/>
</dbReference>
<protein>
    <submittedName>
        <fullName evidence="13 15">Chloride channel K</fullName>
    </submittedName>
</protein>
<dbReference type="Gene3D" id="3.10.580.10">
    <property type="entry name" value="CBS-domain"/>
    <property type="match status" value="1"/>
</dbReference>
<dbReference type="InterPro" id="IPR001807">
    <property type="entry name" value="ClC"/>
</dbReference>
<dbReference type="FunFam" id="1.10.3080.10:FF:000012">
    <property type="entry name" value="Chloride channel K"/>
    <property type="match status" value="1"/>
</dbReference>
<dbReference type="GO" id="GO:0005247">
    <property type="term" value="F:voltage-gated chloride channel activity"/>
    <property type="evidence" value="ECO:0007669"/>
    <property type="project" value="TreeGrafter"/>
</dbReference>
<dbReference type="PANTHER" id="PTHR45720">
    <property type="entry name" value="CHLORIDE CHANNEL PROTEIN 2"/>
    <property type="match status" value="1"/>
</dbReference>
<dbReference type="GeneID" id="108882490"/>
<evidence type="ECO:0000256" key="3">
    <source>
        <dbReference type="ARBA" id="ARBA00022692"/>
    </source>
</evidence>
<comment type="subcellular location">
    <subcellularLocation>
        <location evidence="1">Membrane</location>
        <topology evidence="1">Multi-pass membrane protein</topology>
    </subcellularLocation>
</comment>
<evidence type="ECO:0000256" key="11">
    <source>
        <dbReference type="SAM" id="MobiDB-lite"/>
    </source>
</evidence>
<dbReference type="InterPro" id="IPR050970">
    <property type="entry name" value="Cl_channel_volt-gated"/>
</dbReference>
<feature type="transmembrane region" description="Helical" evidence="12">
    <location>
        <begin position="108"/>
        <end position="128"/>
    </location>
</feature>
<dbReference type="PRINTS" id="PR00762">
    <property type="entry name" value="CLCHANNEL"/>
</dbReference>
<feature type="transmembrane region" description="Helical" evidence="12">
    <location>
        <begin position="68"/>
        <end position="87"/>
    </location>
</feature>
<dbReference type="SUPFAM" id="SSF54631">
    <property type="entry name" value="CBS-domain pair"/>
    <property type="match status" value="1"/>
</dbReference>
<organism evidence="13 14">
    <name type="scientific">Lates calcarifer</name>
    <name type="common">Barramundi</name>
    <name type="synonym">Holocentrus calcarifer</name>
    <dbReference type="NCBI Taxonomy" id="8187"/>
    <lineage>
        <taxon>Eukaryota</taxon>
        <taxon>Metazoa</taxon>
        <taxon>Chordata</taxon>
        <taxon>Craniata</taxon>
        <taxon>Vertebrata</taxon>
        <taxon>Euteleostomi</taxon>
        <taxon>Actinopterygii</taxon>
        <taxon>Neopterygii</taxon>
        <taxon>Teleostei</taxon>
        <taxon>Neoteleostei</taxon>
        <taxon>Acanthomorphata</taxon>
        <taxon>Carangaria</taxon>
        <taxon>Carangaria incertae sedis</taxon>
        <taxon>Centropomidae</taxon>
        <taxon>Lates</taxon>
    </lineage>
</organism>
<reference evidence="14" key="1">
    <citation type="submission" date="2015-09" db="EMBL/GenBank/DDBJ databases">
        <authorList>
            <person name="Sai Rama Sridatta P."/>
        </authorList>
    </citation>
    <scope>NUCLEOTIDE SEQUENCE [LARGE SCALE GENOMIC DNA]</scope>
</reference>
<accession>A0A4W6BSV2</accession>
<proteinExistence type="predicted"/>
<feature type="region of interest" description="Disordered" evidence="11">
    <location>
        <begin position="1"/>
        <end position="32"/>
    </location>
</feature>
<feature type="transmembrane region" description="Helical" evidence="12">
    <location>
        <begin position="340"/>
        <end position="360"/>
    </location>
</feature>
<dbReference type="OrthoDB" id="4564at2759"/>
<dbReference type="GO" id="GO:0005886">
    <property type="term" value="C:plasma membrane"/>
    <property type="evidence" value="ECO:0007669"/>
    <property type="project" value="TreeGrafter"/>
</dbReference>
<keyword evidence="3 12" id="KW-0812">Transmembrane</keyword>
<dbReference type="AlphaFoldDB" id="A0A4W6BSV2"/>
<keyword evidence="2" id="KW-0813">Transport</keyword>
<evidence type="ECO:0000313" key="13">
    <source>
        <dbReference type="Ensembl" id="ENSLCAP00010001339.1"/>
    </source>
</evidence>
<dbReference type="PANTHER" id="PTHR45720:SF3">
    <property type="entry name" value="CHLORIDE CHANNEL PROTEIN CLC-KB"/>
    <property type="match status" value="1"/>
</dbReference>
<dbReference type="CTD" id="393353"/>
<evidence type="ECO:0000313" key="15">
    <source>
        <dbReference type="RefSeq" id="XP_018530522.1"/>
    </source>
</evidence>
<evidence type="ECO:0000256" key="5">
    <source>
        <dbReference type="ARBA" id="ARBA00022989"/>
    </source>
</evidence>
<evidence type="ECO:0000256" key="1">
    <source>
        <dbReference type="ARBA" id="ARBA00004141"/>
    </source>
</evidence>
<dbReference type="Ensembl" id="ENSLCAT00010001400.1">
    <property type="protein sequence ID" value="ENSLCAP00010001339.1"/>
    <property type="gene ID" value="ENSLCAG00010000800.1"/>
</dbReference>
<keyword evidence="7" id="KW-0129">CBS domain</keyword>
<keyword evidence="8 12" id="KW-0472">Membrane</keyword>
<dbReference type="InterPro" id="IPR014743">
    <property type="entry name" value="Cl-channel_core"/>
</dbReference>
<dbReference type="RefSeq" id="XP_018530522.1">
    <property type="nucleotide sequence ID" value="XM_018675006.2"/>
</dbReference>
<sequence length="689" mass="75286">MKNLEEALGTETDEENNNQEREDQSETFHNKSPLLSDPWKPCQRPRAIVKEWLLKLSCCLGAVCGMEWYGFAALGVLMAFLSFLMDLSVTKLLRAHQWLYMKLEGNTLLQFFCWTLYPSCLCAVASSFSHNICPFSTGSGIPEVRTMLAGIEMPHYLSLTNMFTKFLGLICTLAAGSTVFLGKVGPFVHLSTMMGAYLSHLCSLIQANEKVKTDGEMLVVAAAVGVASCFGAPVSGVLFTVEVMCSHFALRHYVPCFFTATCGALTFRLLSVWSGDGETLQVLFKTNFPTVLPFYPLEILLFAFLGLLCGAVSCCYLFCHRWILQFTKTNPVMKMLTTEKGLYSGVVAFLLATVTFPHFTGQYMASKYTMKQLLTSLLDSRQWTSQSHNASVQLEPETLLEWSSSGSPVCLSLAFFLLMKMWMLVLACTLPVPSGYFMPVFVYGAALGRLLGEGVAYAFSTGVTSDQQRAAVNPGGYALAGAAALSGAVTHTLSPALLAIELTGQFSHSVPVLLATLLANALARSGHRPSFYDALSISKRLPHLPSLKKACPRLPSTPVGQVLGVKSVQLQKAAAPAEVQHAVNTSSETQIPVVDSHESGILLGFVLRSELLMFLRHSKAETPEKHLDEVCCIHPPSILLSPHNTVQEAHSILNLVGAQTLFVSDKGRLVGFITWTQMKKILEELAKEI</sequence>
<feature type="compositionally biased region" description="Basic and acidic residues" evidence="11">
    <location>
        <begin position="18"/>
        <end position="29"/>
    </location>
</feature>
<dbReference type="GO" id="GO:0034707">
    <property type="term" value="C:chloride channel complex"/>
    <property type="evidence" value="ECO:0007669"/>
    <property type="project" value="UniProtKB-KW"/>
</dbReference>
<dbReference type="InParanoid" id="A0A4W6BSV2"/>
<feature type="transmembrane region" description="Helical" evidence="12">
    <location>
        <begin position="162"/>
        <end position="181"/>
    </location>
</feature>
<reference evidence="13" key="3">
    <citation type="submission" date="2025-05" db="UniProtKB">
        <authorList>
            <consortium name="Ensembl"/>
        </authorList>
    </citation>
    <scope>IDENTIFICATION</scope>
</reference>
<dbReference type="Proteomes" id="UP000694890">
    <property type="component" value="Linkage group LG6"/>
</dbReference>
<feature type="transmembrane region" description="Helical" evidence="12">
    <location>
        <begin position="219"/>
        <end position="241"/>
    </location>
</feature>
<dbReference type="Pfam" id="PF00654">
    <property type="entry name" value="Voltage_CLC"/>
    <property type="match status" value="1"/>
</dbReference>
<dbReference type="InterPro" id="IPR046342">
    <property type="entry name" value="CBS_dom_sf"/>
</dbReference>
<name>A0A4W6BSV2_LATCA</name>
<keyword evidence="9" id="KW-0407">Ion channel</keyword>
<evidence type="ECO:0000256" key="10">
    <source>
        <dbReference type="ARBA" id="ARBA00023214"/>
    </source>
</evidence>
<gene>
    <name evidence="13 15" type="primary">clcnk</name>
</gene>
<keyword evidence="4" id="KW-0677">Repeat</keyword>
<keyword evidence="5 12" id="KW-1133">Transmembrane helix</keyword>
<keyword evidence="6" id="KW-0406">Ion transport</keyword>
<evidence type="ECO:0000256" key="8">
    <source>
        <dbReference type="ARBA" id="ARBA00023136"/>
    </source>
</evidence>
<keyword evidence="10" id="KW-0868">Chloride</keyword>
<evidence type="ECO:0000256" key="9">
    <source>
        <dbReference type="ARBA" id="ARBA00023173"/>
    </source>
</evidence>
<evidence type="ECO:0000256" key="12">
    <source>
        <dbReference type="SAM" id="Phobius"/>
    </source>
</evidence>
<evidence type="ECO:0000256" key="2">
    <source>
        <dbReference type="ARBA" id="ARBA00022448"/>
    </source>
</evidence>
<dbReference type="GeneTree" id="ENSGT00940000164106"/>
<evidence type="ECO:0000256" key="7">
    <source>
        <dbReference type="ARBA" id="ARBA00023122"/>
    </source>
</evidence>
<dbReference type="KEGG" id="lcf:108882490"/>
<feature type="transmembrane region" description="Helical" evidence="12">
    <location>
        <begin position="294"/>
        <end position="319"/>
    </location>
</feature>
<evidence type="ECO:0000313" key="14">
    <source>
        <dbReference type="Proteomes" id="UP000314980"/>
    </source>
</evidence>
<feature type="transmembrane region" description="Helical" evidence="12">
    <location>
        <begin position="253"/>
        <end position="274"/>
    </location>
</feature>
<dbReference type="STRING" id="8187.ENSLCAP00010001339"/>
<evidence type="ECO:0000256" key="6">
    <source>
        <dbReference type="ARBA" id="ARBA00023065"/>
    </source>
</evidence>
<dbReference type="SUPFAM" id="SSF81340">
    <property type="entry name" value="Clc chloride channel"/>
    <property type="match status" value="1"/>
</dbReference>
<reference evidence="15" key="2">
    <citation type="submission" date="2025-04" db="UniProtKB">
        <authorList>
            <consortium name="RefSeq"/>
        </authorList>
    </citation>
    <scope>IDENTIFICATION</scope>
    <source>
        <tissue evidence="15">Brain</tissue>
    </source>
</reference>
<keyword evidence="14" id="KW-1185">Reference proteome</keyword>
<evidence type="ECO:0000256" key="4">
    <source>
        <dbReference type="ARBA" id="ARBA00022737"/>
    </source>
</evidence>